<gene>
    <name evidence="1" type="ORF">SAMN05216377_11395</name>
</gene>
<dbReference type="OrthoDB" id="3962358at2"/>
<reference evidence="1 2" key="1">
    <citation type="submission" date="2016-10" db="EMBL/GenBank/DDBJ databases">
        <authorList>
            <person name="de Groot N.N."/>
        </authorList>
    </citation>
    <scope>NUCLEOTIDE SEQUENCE [LARGE SCALE GENOMIC DNA]</scope>
    <source>
        <strain evidence="1 2">CGMCC 4.3143</strain>
    </source>
</reference>
<evidence type="ECO:0000313" key="2">
    <source>
        <dbReference type="Proteomes" id="UP000198967"/>
    </source>
</evidence>
<dbReference type="InterPro" id="IPR036396">
    <property type="entry name" value="Cyt_P450_sf"/>
</dbReference>
<dbReference type="GO" id="GO:0004497">
    <property type="term" value="F:monooxygenase activity"/>
    <property type="evidence" value="ECO:0007669"/>
    <property type="project" value="InterPro"/>
</dbReference>
<name>A0A1G7VL26_PSEOR</name>
<organism evidence="1 2">
    <name type="scientific">Pseudonocardia oroxyli</name>
    <dbReference type="NCBI Taxonomy" id="366584"/>
    <lineage>
        <taxon>Bacteria</taxon>
        <taxon>Bacillati</taxon>
        <taxon>Actinomycetota</taxon>
        <taxon>Actinomycetes</taxon>
        <taxon>Pseudonocardiales</taxon>
        <taxon>Pseudonocardiaceae</taxon>
        <taxon>Pseudonocardia</taxon>
    </lineage>
</organism>
<dbReference type="GO" id="GO:0016705">
    <property type="term" value="F:oxidoreductase activity, acting on paired donors, with incorporation or reduction of molecular oxygen"/>
    <property type="evidence" value="ECO:0007669"/>
    <property type="project" value="InterPro"/>
</dbReference>
<dbReference type="Gene3D" id="1.10.630.10">
    <property type="entry name" value="Cytochrome P450"/>
    <property type="match status" value="1"/>
</dbReference>
<accession>A0A1G7VL26</accession>
<keyword evidence="2" id="KW-1185">Reference proteome</keyword>
<dbReference type="AlphaFoldDB" id="A0A1G7VL26"/>
<dbReference type="Proteomes" id="UP000198967">
    <property type="component" value="Unassembled WGS sequence"/>
</dbReference>
<evidence type="ECO:0000313" key="1">
    <source>
        <dbReference type="EMBL" id="SDG60505.1"/>
    </source>
</evidence>
<dbReference type="PRINTS" id="PR00385">
    <property type="entry name" value="P450"/>
</dbReference>
<dbReference type="STRING" id="366584.SAMN05216377_11395"/>
<proteinExistence type="predicted"/>
<dbReference type="GO" id="GO:0020037">
    <property type="term" value="F:heme binding"/>
    <property type="evidence" value="ECO:0007669"/>
    <property type="project" value="InterPro"/>
</dbReference>
<evidence type="ECO:0008006" key="3">
    <source>
        <dbReference type="Google" id="ProtNLM"/>
    </source>
</evidence>
<protein>
    <recommendedName>
        <fullName evidence="3">Cytochrome P450</fullName>
    </recommendedName>
</protein>
<dbReference type="SUPFAM" id="SSF48264">
    <property type="entry name" value="Cytochrome P450"/>
    <property type="match status" value="1"/>
</dbReference>
<dbReference type="EMBL" id="FNBE01000013">
    <property type="protein sequence ID" value="SDG60505.1"/>
    <property type="molecule type" value="Genomic_DNA"/>
</dbReference>
<dbReference type="RefSeq" id="WP_093087158.1">
    <property type="nucleotide sequence ID" value="NZ_FNBE01000013.1"/>
</dbReference>
<dbReference type="GO" id="GO:0005506">
    <property type="term" value="F:iron ion binding"/>
    <property type="evidence" value="ECO:0007669"/>
    <property type="project" value="InterPro"/>
</dbReference>
<dbReference type="PROSITE" id="PS00086">
    <property type="entry name" value="CYTOCHROME_P450"/>
    <property type="match status" value="1"/>
</dbReference>
<dbReference type="InterPro" id="IPR017972">
    <property type="entry name" value="Cyt_P450_CS"/>
</dbReference>
<dbReference type="InterPro" id="IPR001128">
    <property type="entry name" value="Cyt_P450"/>
</dbReference>
<sequence length="130" mass="13672">MEAAGAAGRVGTAGLHYQVFTLLFAGQLTTDPTVGVLVARLLLGEPDPPADLVEDTLRRYPAAPFTLWRFTTGPVALAGRLPAHAPVLVDLRATGLPFGAGPHYCLGAALARLEGIRGGRLTRLPLRLPK</sequence>